<dbReference type="Pfam" id="PF04717">
    <property type="entry name" value="Phage_base_V"/>
    <property type="match status" value="1"/>
</dbReference>
<evidence type="ECO:0000259" key="1">
    <source>
        <dbReference type="Pfam" id="PF04717"/>
    </source>
</evidence>
<dbReference type="Proteomes" id="UP000275048">
    <property type="component" value="Unassembled WGS sequence"/>
</dbReference>
<dbReference type="InterPro" id="IPR006531">
    <property type="entry name" value="Gp5/Vgr_OB"/>
</dbReference>
<accession>A0A3M8AN21</accession>
<dbReference type="AlphaFoldDB" id="A0A3M8AN21"/>
<dbReference type="Gene3D" id="2.40.50.230">
    <property type="entry name" value="Gp5 N-terminal domain"/>
    <property type="match status" value="1"/>
</dbReference>
<dbReference type="EMBL" id="RHHB01000001">
    <property type="protein sequence ID" value="RNB52429.1"/>
    <property type="molecule type" value="Genomic_DNA"/>
</dbReference>
<gene>
    <name evidence="2" type="ORF">EDM22_01670</name>
</gene>
<dbReference type="OrthoDB" id="9762420at2"/>
<protein>
    <submittedName>
        <fullName evidence="2">Baseplate assembly protein</fullName>
    </submittedName>
</protein>
<reference evidence="2 3" key="1">
    <citation type="submission" date="2018-10" db="EMBL/GenBank/DDBJ databases">
        <title>Isolation, diversity and antibacterial activity of antinobacteria from the wheat rhizosphere soil.</title>
        <authorList>
            <person name="Sun T."/>
        </authorList>
    </citation>
    <scope>NUCLEOTIDE SEQUENCE [LARGE SCALE GENOMIC DNA]</scope>
    <source>
        <strain evidence="2 3">SJ-23</strain>
    </source>
</reference>
<organism evidence="2 3">
    <name type="scientific">Agromyces tardus</name>
    <dbReference type="NCBI Taxonomy" id="2583849"/>
    <lineage>
        <taxon>Bacteria</taxon>
        <taxon>Bacillati</taxon>
        <taxon>Actinomycetota</taxon>
        <taxon>Actinomycetes</taxon>
        <taxon>Micrococcales</taxon>
        <taxon>Microbacteriaceae</taxon>
        <taxon>Agromyces</taxon>
    </lineage>
</organism>
<proteinExistence type="predicted"/>
<dbReference type="SUPFAM" id="SSF69255">
    <property type="entry name" value="gp5 N-terminal domain-like"/>
    <property type="match status" value="1"/>
</dbReference>
<evidence type="ECO:0000313" key="2">
    <source>
        <dbReference type="EMBL" id="RNB52429.1"/>
    </source>
</evidence>
<sequence length="138" mass="14077">MNPPDPQLRFFGKHRGTCVGNLDPLQRGRIQVEVPAVAAGPLGWALPCLPIGGTSAGVFEPPAIGTGVWVEFEQGDVDFPIWVGTWEPLPADEVRLATSGGASITLGAAGVVIANGLGAVVELAGPSVDLNNGALTVT</sequence>
<dbReference type="InterPro" id="IPR037026">
    <property type="entry name" value="Vgr_OB-fold_dom_sf"/>
</dbReference>
<keyword evidence="3" id="KW-1185">Reference proteome</keyword>
<evidence type="ECO:0000313" key="3">
    <source>
        <dbReference type="Proteomes" id="UP000275048"/>
    </source>
</evidence>
<comment type="caution">
    <text evidence="2">The sequence shown here is derived from an EMBL/GenBank/DDBJ whole genome shotgun (WGS) entry which is preliminary data.</text>
</comment>
<feature type="domain" description="Gp5/Type VI secretion system Vgr protein OB-fold" evidence="1">
    <location>
        <begin position="15"/>
        <end position="86"/>
    </location>
</feature>
<name>A0A3M8AN21_9MICO</name>
<dbReference type="RefSeq" id="WP_122935265.1">
    <property type="nucleotide sequence ID" value="NZ_JBHSNT010000007.1"/>
</dbReference>